<dbReference type="SUPFAM" id="SSF161098">
    <property type="entry name" value="MetI-like"/>
    <property type="match status" value="1"/>
</dbReference>
<keyword evidence="4 7" id="KW-0812">Transmembrane</keyword>
<evidence type="ECO:0000256" key="4">
    <source>
        <dbReference type="ARBA" id="ARBA00022692"/>
    </source>
</evidence>
<dbReference type="Proteomes" id="UP001589867">
    <property type="component" value="Unassembled WGS sequence"/>
</dbReference>
<dbReference type="RefSeq" id="WP_377251399.1">
    <property type="nucleotide sequence ID" value="NZ_JBHLUH010000023.1"/>
</dbReference>
<reference evidence="9 10" key="1">
    <citation type="submission" date="2024-09" db="EMBL/GenBank/DDBJ databases">
        <authorList>
            <person name="Sun Q."/>
            <person name="Mori K."/>
        </authorList>
    </citation>
    <scope>NUCLEOTIDE SEQUENCE [LARGE SCALE GENOMIC DNA]</scope>
    <source>
        <strain evidence="9 10">TBRC 3947</strain>
    </source>
</reference>
<keyword evidence="5 7" id="KW-1133">Transmembrane helix</keyword>
<sequence length="253" mass="26553">MAFVLAGAFAPLPYNPVVPDAAVILLGPSADHWAGTDGSGFDVFSRTIAAAANDIPTALLGTLASLAVGLPLGLLSSTNGRWSDAFMRGLDVFQSFPIVILSIVVVTIFDDAITGVIVAIMIINVPRFARLARSEAVVLRQTRFIEAAQAVGVGTPRLLRKHLLPNVLPVTLAQTSLAAAHAMVVIAALSFLGAGVTPPEPSWGYMIQEGARAITIGAWWVSLMPGLAIFIVIMSFNLIADGLLLASERSDLE</sequence>
<dbReference type="InterPro" id="IPR050366">
    <property type="entry name" value="BP-dependent_transpt_permease"/>
</dbReference>
<keyword evidence="2 7" id="KW-0813">Transport</keyword>
<gene>
    <name evidence="9" type="ORF">ACFFIA_15385</name>
</gene>
<evidence type="ECO:0000313" key="10">
    <source>
        <dbReference type="Proteomes" id="UP001589867"/>
    </source>
</evidence>
<comment type="similarity">
    <text evidence="7">Belongs to the binding-protein-dependent transport system permease family.</text>
</comment>
<protein>
    <submittedName>
        <fullName evidence="9">ABC transporter permease</fullName>
    </submittedName>
</protein>
<dbReference type="PANTHER" id="PTHR43386">
    <property type="entry name" value="OLIGOPEPTIDE TRANSPORT SYSTEM PERMEASE PROTEIN APPC"/>
    <property type="match status" value="1"/>
</dbReference>
<evidence type="ECO:0000256" key="2">
    <source>
        <dbReference type="ARBA" id="ARBA00022448"/>
    </source>
</evidence>
<keyword evidence="10" id="KW-1185">Reference proteome</keyword>
<evidence type="ECO:0000256" key="3">
    <source>
        <dbReference type="ARBA" id="ARBA00022475"/>
    </source>
</evidence>
<feature type="transmembrane region" description="Helical" evidence="7">
    <location>
        <begin position="96"/>
        <end position="123"/>
    </location>
</feature>
<proteinExistence type="inferred from homology"/>
<dbReference type="InterPro" id="IPR000515">
    <property type="entry name" value="MetI-like"/>
</dbReference>
<evidence type="ECO:0000256" key="1">
    <source>
        <dbReference type="ARBA" id="ARBA00004651"/>
    </source>
</evidence>
<organism evidence="9 10">
    <name type="scientific">Phytohabitans kaempferiae</name>
    <dbReference type="NCBI Taxonomy" id="1620943"/>
    <lineage>
        <taxon>Bacteria</taxon>
        <taxon>Bacillati</taxon>
        <taxon>Actinomycetota</taxon>
        <taxon>Actinomycetes</taxon>
        <taxon>Micromonosporales</taxon>
        <taxon>Micromonosporaceae</taxon>
    </lineage>
</organism>
<dbReference type="PROSITE" id="PS50928">
    <property type="entry name" value="ABC_TM1"/>
    <property type="match status" value="1"/>
</dbReference>
<feature type="transmembrane region" description="Helical" evidence="7">
    <location>
        <begin position="167"/>
        <end position="196"/>
    </location>
</feature>
<keyword evidence="3" id="KW-1003">Cell membrane</keyword>
<dbReference type="Pfam" id="PF00528">
    <property type="entry name" value="BPD_transp_1"/>
    <property type="match status" value="1"/>
</dbReference>
<accession>A0ABV6M2W5</accession>
<evidence type="ECO:0000256" key="5">
    <source>
        <dbReference type="ARBA" id="ARBA00022989"/>
    </source>
</evidence>
<comment type="caution">
    <text evidence="9">The sequence shown here is derived from an EMBL/GenBank/DDBJ whole genome shotgun (WGS) entry which is preliminary data.</text>
</comment>
<dbReference type="EMBL" id="JBHLUH010000023">
    <property type="protein sequence ID" value="MFC0529040.1"/>
    <property type="molecule type" value="Genomic_DNA"/>
</dbReference>
<evidence type="ECO:0000256" key="7">
    <source>
        <dbReference type="RuleBase" id="RU363032"/>
    </source>
</evidence>
<name>A0ABV6M2W5_9ACTN</name>
<feature type="domain" description="ABC transmembrane type-1" evidence="8">
    <location>
        <begin position="51"/>
        <end position="240"/>
    </location>
</feature>
<evidence type="ECO:0000313" key="9">
    <source>
        <dbReference type="EMBL" id="MFC0529040.1"/>
    </source>
</evidence>
<feature type="transmembrane region" description="Helical" evidence="7">
    <location>
        <begin position="216"/>
        <end position="240"/>
    </location>
</feature>
<keyword evidence="6 7" id="KW-0472">Membrane</keyword>
<dbReference type="InterPro" id="IPR035906">
    <property type="entry name" value="MetI-like_sf"/>
</dbReference>
<comment type="subcellular location">
    <subcellularLocation>
        <location evidence="1 7">Cell membrane</location>
        <topology evidence="1 7">Multi-pass membrane protein</topology>
    </subcellularLocation>
</comment>
<dbReference type="Gene3D" id="1.10.3720.10">
    <property type="entry name" value="MetI-like"/>
    <property type="match status" value="1"/>
</dbReference>
<evidence type="ECO:0000259" key="8">
    <source>
        <dbReference type="PROSITE" id="PS50928"/>
    </source>
</evidence>
<evidence type="ECO:0000256" key="6">
    <source>
        <dbReference type="ARBA" id="ARBA00023136"/>
    </source>
</evidence>
<dbReference type="CDD" id="cd06261">
    <property type="entry name" value="TM_PBP2"/>
    <property type="match status" value="1"/>
</dbReference>
<feature type="transmembrane region" description="Helical" evidence="7">
    <location>
        <begin position="55"/>
        <end position="76"/>
    </location>
</feature>
<dbReference type="PANTHER" id="PTHR43386:SF1">
    <property type="entry name" value="D,D-DIPEPTIDE TRANSPORT SYSTEM PERMEASE PROTEIN DDPC-RELATED"/>
    <property type="match status" value="1"/>
</dbReference>